<accession>A0A2G8SWP8</accession>
<dbReference type="AlphaFoldDB" id="A0A2G8SWP8"/>
<proteinExistence type="predicted"/>
<keyword evidence="2" id="KW-1185">Reference proteome</keyword>
<comment type="caution">
    <text evidence="1">The sequence shown here is derived from an EMBL/GenBank/DDBJ whole genome shotgun (WGS) entry which is preliminary data.</text>
</comment>
<evidence type="ECO:0000313" key="1">
    <source>
        <dbReference type="EMBL" id="PIL38162.1"/>
    </source>
</evidence>
<evidence type="ECO:0008006" key="3">
    <source>
        <dbReference type="Google" id="ProtNLM"/>
    </source>
</evidence>
<gene>
    <name evidence="1" type="ORF">CR103_19450</name>
</gene>
<evidence type="ECO:0000313" key="2">
    <source>
        <dbReference type="Proteomes" id="UP000228593"/>
    </source>
</evidence>
<reference evidence="1 2" key="1">
    <citation type="submission" date="2017-10" db="EMBL/GenBank/DDBJ databases">
        <title>Massilia psychrophilum sp. nov., a novel purple-pigmented bacterium isolated from Tianshan glacier, Xinjiang Municipality, China.</title>
        <authorList>
            <person name="Wang H."/>
        </authorList>
    </citation>
    <scope>NUCLEOTIDE SEQUENCE [LARGE SCALE GENOMIC DNA]</scope>
    <source>
        <strain evidence="1 2">JCM 30813</strain>
    </source>
</reference>
<dbReference type="EMBL" id="PDOB01000045">
    <property type="protein sequence ID" value="PIL38162.1"/>
    <property type="molecule type" value="Genomic_DNA"/>
</dbReference>
<sequence>MAQAADLPIRTECPPGLCVCARERLLLDPGADARILRLTRDEEKKLLARIEAVASYAELRKIEQRMRELLGIALTIRPGPNEVRTVRGFIIEVAQLPGLCRKTRQSIPAAVRRCLDQHPEIAYAVLDAHDLFGSGAQRG</sequence>
<organism evidence="1 2">
    <name type="scientific">Massilia psychrophila</name>
    <dbReference type="NCBI Taxonomy" id="1603353"/>
    <lineage>
        <taxon>Bacteria</taxon>
        <taxon>Pseudomonadati</taxon>
        <taxon>Pseudomonadota</taxon>
        <taxon>Betaproteobacteria</taxon>
        <taxon>Burkholderiales</taxon>
        <taxon>Oxalobacteraceae</taxon>
        <taxon>Telluria group</taxon>
        <taxon>Massilia</taxon>
    </lineage>
</organism>
<name>A0A2G8SWP8_9BURK</name>
<dbReference type="OrthoDB" id="6120755at2"/>
<protein>
    <recommendedName>
        <fullName evidence="3">Ribosomal protein S3AE</fullName>
    </recommendedName>
</protein>
<dbReference type="Proteomes" id="UP000228593">
    <property type="component" value="Unassembled WGS sequence"/>
</dbReference>
<dbReference type="RefSeq" id="WP_099917594.1">
    <property type="nucleotide sequence ID" value="NZ_BMHS01000034.1"/>
</dbReference>